<feature type="compositionally biased region" description="Basic and acidic residues" evidence="1">
    <location>
        <begin position="39"/>
        <end position="60"/>
    </location>
</feature>
<evidence type="ECO:0000313" key="2">
    <source>
        <dbReference type="EMBL" id="TWH09632.1"/>
    </source>
</evidence>
<protein>
    <submittedName>
        <fullName evidence="2">Uncharacterized protein</fullName>
    </submittedName>
</protein>
<dbReference type="Proteomes" id="UP000321583">
    <property type="component" value="Unassembled WGS sequence"/>
</dbReference>
<name>A0A562DJ03_9GAMM</name>
<proteinExistence type="predicted"/>
<evidence type="ECO:0000256" key="1">
    <source>
        <dbReference type="SAM" id="MobiDB-lite"/>
    </source>
</evidence>
<comment type="caution">
    <text evidence="2">The sequence shown here is derived from an EMBL/GenBank/DDBJ whole genome shotgun (WGS) entry which is preliminary data.</text>
</comment>
<dbReference type="RefSeq" id="WP_232210955.1">
    <property type="nucleotide sequence ID" value="NZ_VLJS01000063.1"/>
</dbReference>
<sequence>MGTRNTGAYGSELSAMFRQLLSMEGYVVDLDAATAHPADATKHDARREAGRRRVEREVEAALRPPVPRGWR</sequence>
<keyword evidence="3" id="KW-1185">Reference proteome</keyword>
<evidence type="ECO:0000313" key="3">
    <source>
        <dbReference type="Proteomes" id="UP000321583"/>
    </source>
</evidence>
<feature type="region of interest" description="Disordered" evidence="1">
    <location>
        <begin position="38"/>
        <end position="71"/>
    </location>
</feature>
<dbReference type="EMBL" id="VLJS01000063">
    <property type="protein sequence ID" value="TWH09632.1"/>
    <property type="molecule type" value="Genomic_DNA"/>
</dbReference>
<reference evidence="2 3" key="1">
    <citation type="submission" date="2019-07" db="EMBL/GenBank/DDBJ databases">
        <title>Genome sequencing of lignin-degrading bacterial isolates.</title>
        <authorList>
            <person name="Gladden J."/>
        </authorList>
    </citation>
    <scope>NUCLEOTIDE SEQUENCE [LARGE SCALE GENOMIC DNA]</scope>
    <source>
        <strain evidence="2 3">J19</strain>
    </source>
</reference>
<dbReference type="AlphaFoldDB" id="A0A562DJ03"/>
<accession>A0A562DJ03</accession>
<organism evidence="2 3">
    <name type="scientific">Pseudoxanthomonas taiwanensis J19</name>
    <dbReference type="NCBI Taxonomy" id="935569"/>
    <lineage>
        <taxon>Bacteria</taxon>
        <taxon>Pseudomonadati</taxon>
        <taxon>Pseudomonadota</taxon>
        <taxon>Gammaproteobacteria</taxon>
        <taxon>Lysobacterales</taxon>
        <taxon>Lysobacteraceae</taxon>
        <taxon>Pseudoxanthomonas</taxon>
    </lineage>
</organism>
<gene>
    <name evidence="2" type="ORF">L613_003400000100</name>
</gene>